<sequence>MYKISMKKIDELQIILEDLRNHLTIIKGFIQISSGTKVKIDHEQILMDSVSKSDTLIGNAIKILESVQKTN</sequence>
<dbReference type="Proteomes" id="UP000199337">
    <property type="component" value="Unassembled WGS sequence"/>
</dbReference>
<organism evidence="1 2">
    <name type="scientific">Desulfotruncus arcticus DSM 17038</name>
    <dbReference type="NCBI Taxonomy" id="1121424"/>
    <lineage>
        <taxon>Bacteria</taxon>
        <taxon>Bacillati</taxon>
        <taxon>Bacillota</taxon>
        <taxon>Clostridia</taxon>
        <taxon>Eubacteriales</taxon>
        <taxon>Desulfallaceae</taxon>
        <taxon>Desulfotruncus</taxon>
    </lineage>
</organism>
<evidence type="ECO:0000313" key="1">
    <source>
        <dbReference type="EMBL" id="SFH29929.1"/>
    </source>
</evidence>
<protein>
    <submittedName>
        <fullName evidence="1">Uncharacterized protein</fullName>
    </submittedName>
</protein>
<dbReference type="AlphaFoldDB" id="A0A1I2YXD3"/>
<keyword evidence="2" id="KW-1185">Reference proteome</keyword>
<name>A0A1I2YXD3_9FIRM</name>
<dbReference type="EMBL" id="FOOX01000023">
    <property type="protein sequence ID" value="SFH29929.1"/>
    <property type="molecule type" value="Genomic_DNA"/>
</dbReference>
<gene>
    <name evidence="1" type="ORF">SAMN05660649_04652</name>
</gene>
<accession>A0A1I2YXD3</accession>
<proteinExistence type="predicted"/>
<evidence type="ECO:0000313" key="2">
    <source>
        <dbReference type="Proteomes" id="UP000199337"/>
    </source>
</evidence>
<reference evidence="2" key="1">
    <citation type="submission" date="2016-10" db="EMBL/GenBank/DDBJ databases">
        <authorList>
            <person name="Varghese N."/>
            <person name="Submissions S."/>
        </authorList>
    </citation>
    <scope>NUCLEOTIDE SEQUENCE [LARGE SCALE GENOMIC DNA]</scope>
    <source>
        <strain evidence="2">DSM 17038</strain>
    </source>
</reference>